<dbReference type="AlphaFoldDB" id="A0A5Q0L5G7"/>
<dbReference type="InterPro" id="IPR015424">
    <property type="entry name" value="PyrdxlP-dep_Trfase"/>
</dbReference>
<feature type="region of interest" description="Disordered" evidence="1">
    <location>
        <begin position="145"/>
        <end position="172"/>
    </location>
</feature>
<proteinExistence type="predicted"/>
<protein>
    <submittedName>
        <fullName evidence="2">Aminotransferase class III-fold pyridoxal phosphate-dependent enzyme</fullName>
    </submittedName>
</protein>
<dbReference type="InterPro" id="IPR015421">
    <property type="entry name" value="PyrdxlP-dep_Trfase_major"/>
</dbReference>
<gene>
    <name evidence="2" type="ORF">GFH48_02360</name>
</gene>
<dbReference type="EMBL" id="CP045643">
    <property type="protein sequence ID" value="QFZ72252.1"/>
    <property type="molecule type" value="Genomic_DNA"/>
</dbReference>
<reference evidence="2 3" key="1">
    <citation type="submission" date="2019-10" db="EMBL/GenBank/DDBJ databases">
        <title>A novel species.</title>
        <authorList>
            <person name="Gao J."/>
        </authorList>
    </citation>
    <scope>NUCLEOTIDE SEQUENCE [LARGE SCALE GENOMIC DNA]</scope>
    <source>
        <strain evidence="2 3">QMT-28</strain>
    </source>
</reference>
<dbReference type="SUPFAM" id="SSF53383">
    <property type="entry name" value="PLP-dependent transferases"/>
    <property type="match status" value="1"/>
</dbReference>
<evidence type="ECO:0000313" key="2">
    <source>
        <dbReference type="EMBL" id="QFZ72252.1"/>
    </source>
</evidence>
<keyword evidence="2" id="KW-0808">Transferase</keyword>
<name>A0A5Q0L5G7_9ACTN</name>
<evidence type="ECO:0000256" key="1">
    <source>
        <dbReference type="SAM" id="MobiDB-lite"/>
    </source>
</evidence>
<dbReference type="Proteomes" id="UP000326179">
    <property type="component" value="Chromosome"/>
</dbReference>
<keyword evidence="2" id="KW-0032">Aminotransferase</keyword>
<sequence>MGRTFFANSGAEANGSAFKLAWYYHQCLARHGRLKTLSPERGYHGTDPQHGWRHHPRVELLPPCSGGPRPARHSLRPRRGRDRFRPYLRDVRHHRIRPESWPDHLGHGTVPGVCADPRPLPIVPHRHRLGCSPKPATRRRWTLRQNRVAKGLRPTPSRAKSAELDVEGSLSS</sequence>
<accession>A0A5Q0L5G7</accession>
<evidence type="ECO:0000313" key="3">
    <source>
        <dbReference type="Proteomes" id="UP000326179"/>
    </source>
</evidence>
<keyword evidence="3" id="KW-1185">Reference proteome</keyword>
<organism evidence="2 3">
    <name type="scientific">Streptomyces fagopyri</name>
    <dbReference type="NCBI Taxonomy" id="2662397"/>
    <lineage>
        <taxon>Bacteria</taxon>
        <taxon>Bacillati</taxon>
        <taxon>Actinomycetota</taxon>
        <taxon>Actinomycetes</taxon>
        <taxon>Kitasatosporales</taxon>
        <taxon>Streptomycetaceae</taxon>
        <taxon>Streptomyces</taxon>
    </lineage>
</organism>
<dbReference type="KEGG" id="sfy:GFH48_02360"/>
<dbReference type="GO" id="GO:0008483">
    <property type="term" value="F:transaminase activity"/>
    <property type="evidence" value="ECO:0007669"/>
    <property type="project" value="UniProtKB-KW"/>
</dbReference>
<dbReference type="Gene3D" id="3.40.640.10">
    <property type="entry name" value="Type I PLP-dependent aspartate aminotransferase-like (Major domain)"/>
    <property type="match status" value="1"/>
</dbReference>